<dbReference type="PANTHER" id="PTHR33911:SF1">
    <property type="entry name" value="RRNA-PROCESSING PROTEIN EFG1"/>
    <property type="match status" value="1"/>
</dbReference>
<feature type="compositionally biased region" description="Basic and acidic residues" evidence="9">
    <location>
        <begin position="1"/>
        <end position="10"/>
    </location>
</feature>
<comment type="similarity">
    <text evidence="2">Belongs to the EFG1 family.</text>
</comment>
<feature type="compositionally biased region" description="Basic residues" evidence="9">
    <location>
        <begin position="235"/>
        <end position="245"/>
    </location>
</feature>
<keyword evidence="5" id="KW-0698">rRNA processing</keyword>
<evidence type="ECO:0000256" key="3">
    <source>
        <dbReference type="ARBA" id="ARBA00018689"/>
    </source>
</evidence>
<dbReference type="InterPro" id="IPR019310">
    <property type="entry name" value="Efg1"/>
</dbReference>
<dbReference type="GO" id="GO:0030688">
    <property type="term" value="C:preribosome, small subunit precursor"/>
    <property type="evidence" value="ECO:0007669"/>
    <property type="project" value="TreeGrafter"/>
</dbReference>
<comment type="subcellular location">
    <subcellularLocation>
        <location evidence="1">Nucleus</location>
        <location evidence="1">Nucleolus</location>
    </subcellularLocation>
</comment>
<dbReference type="InterPro" id="IPR050786">
    <property type="entry name" value="EFG1_rRNA-proc"/>
</dbReference>
<evidence type="ECO:0000256" key="2">
    <source>
        <dbReference type="ARBA" id="ARBA00006916"/>
    </source>
</evidence>
<evidence type="ECO:0000313" key="11">
    <source>
        <dbReference type="Proteomes" id="UP000041254"/>
    </source>
</evidence>
<reference evidence="10 11" key="1">
    <citation type="submission" date="2014-11" db="EMBL/GenBank/DDBJ databases">
        <authorList>
            <person name="Zhu J."/>
            <person name="Qi W."/>
            <person name="Song R."/>
        </authorList>
    </citation>
    <scope>NUCLEOTIDE SEQUENCE [LARGE SCALE GENOMIC DNA]</scope>
</reference>
<feature type="compositionally biased region" description="Basic and acidic residues" evidence="9">
    <location>
        <begin position="219"/>
        <end position="233"/>
    </location>
</feature>
<feature type="region of interest" description="Disordered" evidence="9">
    <location>
        <begin position="217"/>
        <end position="320"/>
    </location>
</feature>
<dbReference type="Pfam" id="PF10153">
    <property type="entry name" value="Efg1"/>
    <property type="match status" value="1"/>
</dbReference>
<dbReference type="EMBL" id="CDMY01000255">
    <property type="protein sequence ID" value="CEL97277.1"/>
    <property type="molecule type" value="Genomic_DNA"/>
</dbReference>
<dbReference type="VEuPathDB" id="CryptoDB:Vbra_12173"/>
<evidence type="ECO:0000313" key="10">
    <source>
        <dbReference type="EMBL" id="CEL97277.1"/>
    </source>
</evidence>
<dbReference type="AlphaFoldDB" id="A0A0G4EL93"/>
<gene>
    <name evidence="10" type="ORF">Vbra_12173</name>
</gene>
<dbReference type="STRING" id="1169540.A0A0G4EL93"/>
<keyword evidence="7" id="KW-0539">Nucleus</keyword>
<dbReference type="Proteomes" id="UP000041254">
    <property type="component" value="Unassembled WGS sequence"/>
</dbReference>
<evidence type="ECO:0000256" key="5">
    <source>
        <dbReference type="ARBA" id="ARBA00022552"/>
    </source>
</evidence>
<dbReference type="OrthoDB" id="47732at2759"/>
<feature type="compositionally biased region" description="Basic and acidic residues" evidence="9">
    <location>
        <begin position="273"/>
        <end position="291"/>
    </location>
</feature>
<keyword evidence="6 8" id="KW-0175">Coiled coil</keyword>
<evidence type="ECO:0000256" key="4">
    <source>
        <dbReference type="ARBA" id="ARBA00019827"/>
    </source>
</evidence>
<dbReference type="InParanoid" id="A0A0G4EL93"/>
<protein>
    <recommendedName>
        <fullName evidence="3">rRNA-processing protein EFG1</fullName>
    </recommendedName>
    <alternativeName>
        <fullName evidence="4">rRNA-processing protein efg1</fullName>
    </alternativeName>
</protein>
<dbReference type="GO" id="GO:0005730">
    <property type="term" value="C:nucleolus"/>
    <property type="evidence" value="ECO:0007669"/>
    <property type="project" value="UniProtKB-SubCell"/>
</dbReference>
<accession>A0A0G4EL93</accession>
<evidence type="ECO:0000256" key="9">
    <source>
        <dbReference type="SAM" id="MobiDB-lite"/>
    </source>
</evidence>
<evidence type="ECO:0000256" key="1">
    <source>
        <dbReference type="ARBA" id="ARBA00004604"/>
    </source>
</evidence>
<evidence type="ECO:0000256" key="8">
    <source>
        <dbReference type="SAM" id="Coils"/>
    </source>
</evidence>
<keyword evidence="11" id="KW-1185">Reference proteome</keyword>
<feature type="coiled-coil region" evidence="8">
    <location>
        <begin position="99"/>
        <end position="126"/>
    </location>
</feature>
<feature type="region of interest" description="Disordered" evidence="9">
    <location>
        <begin position="1"/>
        <end position="64"/>
    </location>
</feature>
<name>A0A0G4EL93_VITBC</name>
<proteinExistence type="inferred from homology"/>
<dbReference type="GO" id="GO:0000462">
    <property type="term" value="P:maturation of SSU-rRNA from tricistronic rRNA transcript (SSU-rRNA, 5.8S rRNA, LSU-rRNA)"/>
    <property type="evidence" value="ECO:0007669"/>
    <property type="project" value="TreeGrafter"/>
</dbReference>
<evidence type="ECO:0000256" key="7">
    <source>
        <dbReference type="ARBA" id="ARBA00023242"/>
    </source>
</evidence>
<feature type="compositionally biased region" description="Basic and acidic residues" evidence="9">
    <location>
        <begin position="25"/>
        <end position="64"/>
    </location>
</feature>
<sequence>MKKSHADTRKPSTVAHRGLSIMKSGPRDDADSSHIDRSRKSPEERIQDIQRVLERTKDLPAEQRERLEGRIQSLKKQAKRSKFFESRQKFYKRIRFVEEVKVQRQLKKCRKQLAELLQRGDQAEDHDGEDLPAQIDALRQQLAKHEDDLQYIKHYPLDKPYIALFAPMEGPTEEIVKKRAEIRQQIRSRLVKRRAKLDQPDQQDDLDDDDFFAVPGAEKAADDGRPDRGDTMRGYRGHVRGRGAARGRGIARESVPGKGRHDSGVNVRGGGRQRGERGRGRGRGVERKDGHGGGGQGQAAMKDEATSQPQRSHVFFDDDD</sequence>
<organism evidence="10 11">
    <name type="scientific">Vitrella brassicaformis (strain CCMP3155)</name>
    <dbReference type="NCBI Taxonomy" id="1169540"/>
    <lineage>
        <taxon>Eukaryota</taxon>
        <taxon>Sar</taxon>
        <taxon>Alveolata</taxon>
        <taxon>Colpodellida</taxon>
        <taxon>Vitrellaceae</taxon>
        <taxon>Vitrella</taxon>
    </lineage>
</organism>
<evidence type="ECO:0000256" key="6">
    <source>
        <dbReference type="ARBA" id="ARBA00023054"/>
    </source>
</evidence>
<dbReference type="PANTHER" id="PTHR33911">
    <property type="entry name" value="RRNA-PROCESSING PROTEIN EFG1"/>
    <property type="match status" value="1"/>
</dbReference>